<keyword evidence="6 8" id="KW-0472">Membrane</keyword>
<dbReference type="Pfam" id="PF00211">
    <property type="entry name" value="Guanylate_cyc"/>
    <property type="match status" value="1"/>
</dbReference>
<sequence>MAQRLGRVLETVTRQSGRLSETPAYGSWLLGRVSEDQRRRRIRIQVILTVMVVAANLIGIAVSILLVTVAIPEPSVFSDAPLWVSFAVVPAYIVVALALGAYWITRRTVIALRWAIEERPPTHADERNTFLTPWRVAIVDLILWGVGAALLTTLYGMANTVFIPRFLFAVTICGLLVATGSYLLTEFALRPVAAQALEAGPPPRRLASGIMGRTMMVWLLGSGVPIVGIALIAIFQIEMRNLTPTQFAVGVLIVSMATLVFGFVLMWILAWLTATPVRVVRAALQRVERGDLRGDLVVFDGTELGELQRGFNAMVDGLRERERVRDLFGRHVGREVALAAERERPKLGGEERHVAVVFLDIIGSTKLVTSQPPAEVVQLLNRFFAIVVEEVDRHCGLVNKFEGDASLAIFGAPNYLDRPEDQALACARTMAERLAEEMRECQAGIGVASGQVVAGNVGSKERFEYTVIGEPVNEAARLCERAKSRPGKLLASAQTVEAASESERAHWTLGRHVKLRGHKQPTRLASPVEPAKPGK</sequence>
<dbReference type="PANTHER" id="PTHR43081:SF17">
    <property type="entry name" value="BLL5647 PROTEIN"/>
    <property type="match status" value="1"/>
</dbReference>
<organism evidence="11 14">
    <name type="scientific">Mycobacterium persicum</name>
    <dbReference type="NCBI Taxonomy" id="1487726"/>
    <lineage>
        <taxon>Bacteria</taxon>
        <taxon>Bacillati</taxon>
        <taxon>Actinomycetota</taxon>
        <taxon>Actinomycetes</taxon>
        <taxon>Mycobacteriales</taxon>
        <taxon>Mycobacteriaceae</taxon>
        <taxon>Mycobacterium</taxon>
    </lineage>
</organism>
<feature type="domain" description="Guanylate cyclase" evidence="9">
    <location>
        <begin position="355"/>
        <end position="479"/>
    </location>
</feature>
<dbReference type="Pfam" id="PF00672">
    <property type="entry name" value="HAMP"/>
    <property type="match status" value="1"/>
</dbReference>
<dbReference type="GO" id="GO:0005886">
    <property type="term" value="C:plasma membrane"/>
    <property type="evidence" value="ECO:0007669"/>
    <property type="project" value="UniProtKB-SubCell"/>
</dbReference>
<keyword evidence="4 8" id="KW-0812">Transmembrane</keyword>
<evidence type="ECO:0000313" key="11">
    <source>
        <dbReference type="EMBL" id="VAZ85032.1"/>
    </source>
</evidence>
<dbReference type="Proteomes" id="UP000271464">
    <property type="component" value="Unassembled WGS sequence"/>
</dbReference>
<keyword evidence="11" id="KW-0456">Lyase</keyword>
<evidence type="ECO:0000256" key="2">
    <source>
        <dbReference type="ARBA" id="ARBA00005381"/>
    </source>
</evidence>
<dbReference type="CDD" id="cd07302">
    <property type="entry name" value="CHD"/>
    <property type="match status" value="1"/>
</dbReference>
<comment type="caution">
    <text evidence="11">The sequence shown here is derived from an EMBL/GenBank/DDBJ whole genome shotgun (WGS) entry which is preliminary data.</text>
</comment>
<dbReference type="InterPro" id="IPR003660">
    <property type="entry name" value="HAMP_dom"/>
</dbReference>
<dbReference type="Gene3D" id="3.30.70.1230">
    <property type="entry name" value="Nucleotide cyclase"/>
    <property type="match status" value="1"/>
</dbReference>
<dbReference type="EC" id="4.6.1.1" evidence="11"/>
<keyword evidence="3" id="KW-1003">Cell membrane</keyword>
<dbReference type="PROSITE" id="PS50885">
    <property type="entry name" value="HAMP"/>
    <property type="match status" value="1"/>
</dbReference>
<dbReference type="SUPFAM" id="SSF55073">
    <property type="entry name" value="Nucleotide cyclase"/>
    <property type="match status" value="1"/>
</dbReference>
<evidence type="ECO:0000256" key="5">
    <source>
        <dbReference type="ARBA" id="ARBA00022989"/>
    </source>
</evidence>
<dbReference type="SMART" id="SM00044">
    <property type="entry name" value="CYCc"/>
    <property type="match status" value="1"/>
</dbReference>
<reference evidence="13 14" key="1">
    <citation type="submission" date="2018-09" db="EMBL/GenBank/DDBJ databases">
        <authorList>
            <person name="Tagini F."/>
        </authorList>
    </citation>
    <scope>NUCLEOTIDE SEQUENCE [LARGE SCALE GENOMIC DNA]</scope>
    <source>
        <strain evidence="12 13">MK4</strain>
        <strain evidence="11 14">MK42</strain>
    </source>
</reference>
<evidence type="ECO:0000259" key="10">
    <source>
        <dbReference type="PROSITE" id="PS50885"/>
    </source>
</evidence>
<evidence type="ECO:0000259" key="9">
    <source>
        <dbReference type="PROSITE" id="PS50125"/>
    </source>
</evidence>
<feature type="region of interest" description="Disordered" evidence="7">
    <location>
        <begin position="513"/>
        <end position="535"/>
    </location>
</feature>
<dbReference type="SMART" id="SM00304">
    <property type="entry name" value="HAMP"/>
    <property type="match status" value="1"/>
</dbReference>
<evidence type="ECO:0000256" key="8">
    <source>
        <dbReference type="SAM" id="Phobius"/>
    </source>
</evidence>
<keyword evidence="5 8" id="KW-1133">Transmembrane helix</keyword>
<dbReference type="SUPFAM" id="SSF158472">
    <property type="entry name" value="HAMP domain-like"/>
    <property type="match status" value="1"/>
</dbReference>
<dbReference type="EMBL" id="UPHL01000107">
    <property type="protein sequence ID" value="VAZ85032.1"/>
    <property type="molecule type" value="Genomic_DNA"/>
</dbReference>
<dbReference type="EMBL" id="UPHM01000100">
    <property type="protein sequence ID" value="VAZ97148.1"/>
    <property type="molecule type" value="Genomic_DNA"/>
</dbReference>
<protein>
    <submittedName>
        <fullName evidence="11">Adenylate cyclase 2</fullName>
        <ecNumber evidence="11">4.6.1.1</ecNumber>
    </submittedName>
</protein>
<feature type="transmembrane region" description="Helical" evidence="8">
    <location>
        <begin position="215"/>
        <end position="235"/>
    </location>
</feature>
<comment type="similarity">
    <text evidence="2">Belongs to the adenylyl cyclase class-3 family.</text>
</comment>
<dbReference type="InterPro" id="IPR029787">
    <property type="entry name" value="Nucleotide_cyclase"/>
</dbReference>
<dbReference type="Proteomes" id="UP000279331">
    <property type="component" value="Unassembled WGS sequence"/>
</dbReference>
<evidence type="ECO:0000313" key="12">
    <source>
        <dbReference type="EMBL" id="VAZ97148.1"/>
    </source>
</evidence>
<dbReference type="FunFam" id="3.30.70.1230:FF:000016">
    <property type="entry name" value="Adenylate/guanylate cyclase domain-containing protein"/>
    <property type="match status" value="1"/>
</dbReference>
<dbReference type="InterPro" id="IPR001054">
    <property type="entry name" value="A/G_cyclase"/>
</dbReference>
<evidence type="ECO:0000256" key="7">
    <source>
        <dbReference type="SAM" id="MobiDB-lite"/>
    </source>
</evidence>
<evidence type="ECO:0000256" key="1">
    <source>
        <dbReference type="ARBA" id="ARBA00004651"/>
    </source>
</evidence>
<comment type="subcellular location">
    <subcellularLocation>
        <location evidence="1">Cell membrane</location>
        <topology evidence="1">Multi-pass membrane protein</topology>
    </subcellularLocation>
</comment>
<feature type="transmembrane region" description="Helical" evidence="8">
    <location>
        <begin position="136"/>
        <end position="156"/>
    </location>
</feature>
<dbReference type="InterPro" id="IPR050697">
    <property type="entry name" value="Adenylyl/Guanylyl_Cyclase_3/4"/>
</dbReference>
<evidence type="ECO:0000256" key="4">
    <source>
        <dbReference type="ARBA" id="ARBA00022692"/>
    </source>
</evidence>
<evidence type="ECO:0000256" key="3">
    <source>
        <dbReference type="ARBA" id="ARBA00022475"/>
    </source>
</evidence>
<dbReference type="GO" id="GO:0004016">
    <property type="term" value="F:adenylate cyclase activity"/>
    <property type="evidence" value="ECO:0007669"/>
    <property type="project" value="UniProtKB-EC"/>
</dbReference>
<proteinExistence type="inferred from homology"/>
<feature type="transmembrane region" description="Helical" evidence="8">
    <location>
        <begin position="46"/>
        <end position="71"/>
    </location>
</feature>
<keyword evidence="13" id="KW-1185">Reference proteome</keyword>
<name>A0AB38UWM4_9MYCO</name>
<feature type="transmembrane region" description="Helical" evidence="8">
    <location>
        <begin position="247"/>
        <end position="272"/>
    </location>
</feature>
<dbReference type="Gene3D" id="6.10.340.10">
    <property type="match status" value="1"/>
</dbReference>
<dbReference type="GO" id="GO:0006171">
    <property type="term" value="P:cAMP biosynthetic process"/>
    <property type="evidence" value="ECO:0007669"/>
    <property type="project" value="TreeGrafter"/>
</dbReference>
<dbReference type="GO" id="GO:0035556">
    <property type="term" value="P:intracellular signal transduction"/>
    <property type="evidence" value="ECO:0007669"/>
    <property type="project" value="InterPro"/>
</dbReference>
<evidence type="ECO:0000313" key="13">
    <source>
        <dbReference type="Proteomes" id="UP000271464"/>
    </source>
</evidence>
<dbReference type="AlphaFoldDB" id="A0AB38UWM4"/>
<dbReference type="CDD" id="cd06225">
    <property type="entry name" value="HAMP"/>
    <property type="match status" value="1"/>
</dbReference>
<feature type="domain" description="HAMP" evidence="10">
    <location>
        <begin position="271"/>
        <end position="323"/>
    </location>
</feature>
<gene>
    <name evidence="11" type="primary">cyaB_3</name>
    <name evidence="11" type="ORF">LAUMK42_03864</name>
    <name evidence="12" type="ORF">LAUMK4_03793</name>
</gene>
<dbReference type="PROSITE" id="PS50125">
    <property type="entry name" value="GUANYLATE_CYCLASE_2"/>
    <property type="match status" value="1"/>
</dbReference>
<evidence type="ECO:0000313" key="14">
    <source>
        <dbReference type="Proteomes" id="UP000279331"/>
    </source>
</evidence>
<dbReference type="PANTHER" id="PTHR43081">
    <property type="entry name" value="ADENYLATE CYCLASE, TERMINAL-DIFFERENTIATION SPECIFIC-RELATED"/>
    <property type="match status" value="1"/>
</dbReference>
<feature type="transmembrane region" description="Helical" evidence="8">
    <location>
        <begin position="162"/>
        <end position="184"/>
    </location>
</feature>
<feature type="transmembrane region" description="Helical" evidence="8">
    <location>
        <begin position="83"/>
        <end position="104"/>
    </location>
</feature>
<evidence type="ECO:0000256" key="6">
    <source>
        <dbReference type="ARBA" id="ARBA00023136"/>
    </source>
</evidence>
<accession>A0AB38UWM4</accession>